<evidence type="ECO:0000313" key="3">
    <source>
        <dbReference type="Proteomes" id="UP000192578"/>
    </source>
</evidence>
<keyword evidence="1" id="KW-0472">Membrane</keyword>
<keyword evidence="1" id="KW-0812">Transmembrane</keyword>
<keyword evidence="1" id="KW-1133">Transmembrane helix</keyword>
<organism evidence="2 3">
    <name type="scientific">Hypsibius exemplaris</name>
    <name type="common">Freshwater tardigrade</name>
    <dbReference type="NCBI Taxonomy" id="2072580"/>
    <lineage>
        <taxon>Eukaryota</taxon>
        <taxon>Metazoa</taxon>
        <taxon>Ecdysozoa</taxon>
        <taxon>Tardigrada</taxon>
        <taxon>Eutardigrada</taxon>
        <taxon>Parachela</taxon>
        <taxon>Hypsibioidea</taxon>
        <taxon>Hypsibiidae</taxon>
        <taxon>Hypsibius</taxon>
    </lineage>
</organism>
<name>A0A1W0WMM8_HYPEX</name>
<dbReference type="AlphaFoldDB" id="A0A1W0WMM8"/>
<proteinExistence type="predicted"/>
<gene>
    <name evidence="2" type="ORF">BV898_09461</name>
</gene>
<dbReference type="EMBL" id="MTYJ01000074">
    <property type="protein sequence ID" value="OQV16471.1"/>
    <property type="molecule type" value="Genomic_DNA"/>
</dbReference>
<evidence type="ECO:0000256" key="1">
    <source>
        <dbReference type="SAM" id="Phobius"/>
    </source>
</evidence>
<reference evidence="3" key="1">
    <citation type="submission" date="2017-01" db="EMBL/GenBank/DDBJ databases">
        <title>Comparative genomics of anhydrobiosis in the tardigrade Hypsibius dujardini.</title>
        <authorList>
            <person name="Yoshida Y."/>
            <person name="Koutsovoulos G."/>
            <person name="Laetsch D."/>
            <person name="Stevens L."/>
            <person name="Kumar S."/>
            <person name="Horikawa D."/>
            <person name="Ishino K."/>
            <person name="Komine S."/>
            <person name="Tomita M."/>
            <person name="Blaxter M."/>
            <person name="Arakawa K."/>
        </authorList>
    </citation>
    <scope>NUCLEOTIDE SEQUENCE [LARGE SCALE GENOMIC DNA]</scope>
    <source>
        <strain evidence="3">Z151</strain>
    </source>
</reference>
<protein>
    <submittedName>
        <fullName evidence="2">Uncharacterized protein</fullName>
    </submittedName>
</protein>
<evidence type="ECO:0000313" key="2">
    <source>
        <dbReference type="EMBL" id="OQV16471.1"/>
    </source>
</evidence>
<feature type="transmembrane region" description="Helical" evidence="1">
    <location>
        <begin position="91"/>
        <end position="110"/>
    </location>
</feature>
<dbReference type="Proteomes" id="UP000192578">
    <property type="component" value="Unassembled WGS sequence"/>
</dbReference>
<keyword evidence="3" id="KW-1185">Reference proteome</keyword>
<sequence>MDRNFSSPGVAVNSTASSAVLQRFSSLLSCFQKVFLPNNMRNVSGGPSRHDAYQAQQRALLAARNQDDHDFDTHNYSDKDQEEFEETSESLFHTILILVTFSVVVVLLVIRSTRGGYCAACQVPADFTLPSRSRQATTTVGGQLLVVPTMEDFSSLGHSHVLGESEFTDPPSGRRAHKRESIVVWVNEMSPPAAMDVPRGSK</sequence>
<comment type="caution">
    <text evidence="2">The sequence shown here is derived from an EMBL/GenBank/DDBJ whole genome shotgun (WGS) entry which is preliminary data.</text>
</comment>
<accession>A0A1W0WMM8</accession>